<comment type="caution">
    <text evidence="2">The sequence shown here is derived from an EMBL/GenBank/DDBJ whole genome shotgun (WGS) entry which is preliminary data.</text>
</comment>
<accession>A0A951QUK4</accession>
<dbReference type="AlphaFoldDB" id="A0A951QUK4"/>
<feature type="region of interest" description="Disordered" evidence="1">
    <location>
        <begin position="52"/>
        <end position="83"/>
    </location>
</feature>
<dbReference type="EMBL" id="JAHHGZ010000067">
    <property type="protein sequence ID" value="MBW4672198.1"/>
    <property type="molecule type" value="Genomic_DNA"/>
</dbReference>
<gene>
    <name evidence="2" type="ORF">KME60_33460</name>
</gene>
<sequence>TPGTRGPKFSWAARRPTPVNRIHVNQHIIRNNTKTGEREPVITVKRYDIHEERRKKKEGRSTHMSTHVGLKQGHCFSSLRDTT</sequence>
<evidence type="ECO:0000256" key="1">
    <source>
        <dbReference type="SAM" id="MobiDB-lite"/>
    </source>
</evidence>
<evidence type="ECO:0000313" key="3">
    <source>
        <dbReference type="Proteomes" id="UP000729701"/>
    </source>
</evidence>
<protein>
    <submittedName>
        <fullName evidence="2">Uncharacterized protein</fullName>
    </submittedName>
</protein>
<feature type="non-terminal residue" evidence="2">
    <location>
        <position position="1"/>
    </location>
</feature>
<reference evidence="2" key="2">
    <citation type="journal article" date="2022" name="Microbiol. Resour. Announc.">
        <title>Metagenome Sequencing to Explore Phylogenomics of Terrestrial Cyanobacteria.</title>
        <authorList>
            <person name="Ward R.D."/>
            <person name="Stajich J.E."/>
            <person name="Johansen J.R."/>
            <person name="Huntemann M."/>
            <person name="Clum A."/>
            <person name="Foster B."/>
            <person name="Foster B."/>
            <person name="Roux S."/>
            <person name="Palaniappan K."/>
            <person name="Varghese N."/>
            <person name="Mukherjee S."/>
            <person name="Reddy T.B.K."/>
            <person name="Daum C."/>
            <person name="Copeland A."/>
            <person name="Chen I.A."/>
            <person name="Ivanova N.N."/>
            <person name="Kyrpides N.C."/>
            <person name="Shapiro N."/>
            <person name="Eloe-Fadrosh E.A."/>
            <person name="Pietrasiak N."/>
        </authorList>
    </citation>
    <scope>NUCLEOTIDE SEQUENCE</scope>
    <source>
        <strain evidence="2">GSE-NOS-MK-12-04C</strain>
    </source>
</reference>
<reference evidence="2" key="1">
    <citation type="submission" date="2021-05" db="EMBL/GenBank/DDBJ databases">
        <authorList>
            <person name="Pietrasiak N."/>
            <person name="Ward R."/>
            <person name="Stajich J.E."/>
            <person name="Kurbessoian T."/>
        </authorList>
    </citation>
    <scope>NUCLEOTIDE SEQUENCE</scope>
    <source>
        <strain evidence="2">GSE-NOS-MK-12-04C</strain>
    </source>
</reference>
<proteinExistence type="predicted"/>
<dbReference type="Proteomes" id="UP000729701">
    <property type="component" value="Unassembled WGS sequence"/>
</dbReference>
<evidence type="ECO:0000313" key="2">
    <source>
        <dbReference type="EMBL" id="MBW4672198.1"/>
    </source>
</evidence>
<organism evidence="2 3">
    <name type="scientific">Cyanomargarita calcarea GSE-NOS-MK-12-04C</name>
    <dbReference type="NCBI Taxonomy" id="2839659"/>
    <lineage>
        <taxon>Bacteria</taxon>
        <taxon>Bacillati</taxon>
        <taxon>Cyanobacteriota</taxon>
        <taxon>Cyanophyceae</taxon>
        <taxon>Nostocales</taxon>
        <taxon>Cyanomargaritaceae</taxon>
        <taxon>Cyanomargarita</taxon>
    </lineage>
</organism>
<name>A0A951QUK4_9CYAN</name>